<keyword evidence="2" id="KW-1185">Reference proteome</keyword>
<dbReference type="GeneID" id="94338326"/>
<dbReference type="AlphaFoldDB" id="A0AAD9PGT5"/>
<evidence type="ECO:0000313" key="2">
    <source>
        <dbReference type="Proteomes" id="UP001214638"/>
    </source>
</evidence>
<dbReference type="Proteomes" id="UP001214638">
    <property type="component" value="Unassembled WGS sequence"/>
</dbReference>
<proteinExistence type="predicted"/>
<sequence length="77" mass="8866">MSLCLAETYNYRNWYNKTKETIDRGKASFNKILNSIKDDETECKLLNVTTPTDQEGKEYSSDQETNKYPCITAVSKS</sequence>
<accession>A0AAD9PGT5</accession>
<dbReference type="RefSeq" id="XP_067801339.1">
    <property type="nucleotide sequence ID" value="XM_067949036.1"/>
</dbReference>
<gene>
    <name evidence="1" type="ORF">BdWA1_004032</name>
</gene>
<evidence type="ECO:0000313" key="1">
    <source>
        <dbReference type="EMBL" id="KAK2194493.1"/>
    </source>
</evidence>
<name>A0AAD9PGT5_9APIC</name>
<reference evidence="1" key="1">
    <citation type="journal article" date="2023" name="Nat. Microbiol.">
        <title>Babesia duncani multi-omics identifies virulence factors and drug targets.</title>
        <authorList>
            <person name="Singh P."/>
            <person name="Lonardi S."/>
            <person name="Liang Q."/>
            <person name="Vydyam P."/>
            <person name="Khabirova E."/>
            <person name="Fang T."/>
            <person name="Gihaz S."/>
            <person name="Thekkiniath J."/>
            <person name="Munshi M."/>
            <person name="Abel S."/>
            <person name="Ciampossin L."/>
            <person name="Batugedara G."/>
            <person name="Gupta M."/>
            <person name="Lu X.M."/>
            <person name="Lenz T."/>
            <person name="Chakravarty S."/>
            <person name="Cornillot E."/>
            <person name="Hu Y."/>
            <person name="Ma W."/>
            <person name="Gonzalez L.M."/>
            <person name="Sanchez S."/>
            <person name="Estrada K."/>
            <person name="Sanchez-Flores A."/>
            <person name="Montero E."/>
            <person name="Harb O.S."/>
            <person name="Le Roch K.G."/>
            <person name="Mamoun C.B."/>
        </authorList>
    </citation>
    <scope>NUCLEOTIDE SEQUENCE</scope>
    <source>
        <strain evidence="1">WA1</strain>
    </source>
</reference>
<dbReference type="EMBL" id="JALLKP010000104">
    <property type="protein sequence ID" value="KAK2194493.1"/>
    <property type="molecule type" value="Genomic_DNA"/>
</dbReference>
<organism evidence="1 2">
    <name type="scientific">Babesia duncani</name>
    <dbReference type="NCBI Taxonomy" id="323732"/>
    <lineage>
        <taxon>Eukaryota</taxon>
        <taxon>Sar</taxon>
        <taxon>Alveolata</taxon>
        <taxon>Apicomplexa</taxon>
        <taxon>Aconoidasida</taxon>
        <taxon>Piroplasmida</taxon>
        <taxon>Babesiidae</taxon>
        <taxon>Babesia</taxon>
    </lineage>
</organism>
<feature type="non-terminal residue" evidence="1">
    <location>
        <position position="77"/>
    </location>
</feature>
<comment type="caution">
    <text evidence="1">The sequence shown here is derived from an EMBL/GenBank/DDBJ whole genome shotgun (WGS) entry which is preliminary data.</text>
</comment>
<protein>
    <submittedName>
        <fullName evidence="1">Uncharacterized protein</fullName>
    </submittedName>
</protein>
<dbReference type="KEGG" id="bdw:94338326"/>